<feature type="transmembrane region" description="Helical" evidence="1">
    <location>
        <begin position="20"/>
        <end position="37"/>
    </location>
</feature>
<keyword evidence="1" id="KW-0812">Transmembrane</keyword>
<keyword evidence="1" id="KW-0472">Membrane</keyword>
<protein>
    <submittedName>
        <fullName evidence="2">Uncharacterized protein</fullName>
    </submittedName>
</protein>
<dbReference type="EMBL" id="RHJS01000002">
    <property type="protein sequence ID" value="RRK33192.1"/>
    <property type="molecule type" value="Genomic_DNA"/>
</dbReference>
<name>A0A426DKI7_9FIRM</name>
<gene>
    <name evidence="2" type="ORF">EBB54_18985</name>
</gene>
<dbReference type="Proteomes" id="UP000274920">
    <property type="component" value="Unassembled WGS sequence"/>
</dbReference>
<keyword evidence="3" id="KW-1185">Reference proteome</keyword>
<organism evidence="2 3">
    <name type="scientific">Schaedlerella arabinosiphila</name>
    <dbReference type="NCBI Taxonomy" id="2044587"/>
    <lineage>
        <taxon>Bacteria</taxon>
        <taxon>Bacillati</taxon>
        <taxon>Bacillota</taxon>
        <taxon>Clostridia</taxon>
        <taxon>Lachnospirales</taxon>
        <taxon>Lachnospiraceae</taxon>
        <taxon>Schaedlerella</taxon>
    </lineage>
</organism>
<accession>A0A426DKI7</accession>
<evidence type="ECO:0000256" key="1">
    <source>
        <dbReference type="SAM" id="Phobius"/>
    </source>
</evidence>
<reference evidence="2" key="1">
    <citation type="submission" date="2018-10" db="EMBL/GenBank/DDBJ databases">
        <title>Schaedlerella arabinophila gen. nov. sp. nov., isolated from the mouse intestinal tract and comparative analysis with the genome of the closely related altered Schaedler flora strain ASF502.</title>
        <authorList>
            <person name="Miyake S."/>
            <person name="Soh M."/>
            <person name="Seedorf H."/>
        </authorList>
    </citation>
    <scope>NUCLEOTIDE SEQUENCE [LARGE SCALE GENOMIC DNA]</scope>
    <source>
        <strain evidence="2">DSM 106076</strain>
    </source>
</reference>
<evidence type="ECO:0000313" key="3">
    <source>
        <dbReference type="Proteomes" id="UP000274920"/>
    </source>
</evidence>
<proteinExistence type="predicted"/>
<feature type="transmembrane region" description="Helical" evidence="1">
    <location>
        <begin position="43"/>
        <end position="60"/>
    </location>
</feature>
<sequence length="170" mass="20006">MFEYAIVKQVKRKPKAMAGFLRKLMIIFAVIILLLGVTISQGFMLPGFLLVVLYFGYDVFSQKEYEYRLEGRRLTIDVILGKRYRKTAHILELSEMEATAPNRHQAVAKYRKDAGGVKLPKYDYTSYEEDTPYYTMIIMENRTKIKLLLDLDEEMLQTLKRLYPERVFLV</sequence>
<dbReference type="AlphaFoldDB" id="A0A426DKI7"/>
<comment type="caution">
    <text evidence="2">The sequence shown here is derived from an EMBL/GenBank/DDBJ whole genome shotgun (WGS) entry which is preliminary data.</text>
</comment>
<evidence type="ECO:0000313" key="2">
    <source>
        <dbReference type="EMBL" id="RRK33192.1"/>
    </source>
</evidence>
<dbReference type="RefSeq" id="WP_125128518.1">
    <property type="nucleotide sequence ID" value="NZ_RHJS01000002.1"/>
</dbReference>
<keyword evidence="1" id="KW-1133">Transmembrane helix</keyword>